<dbReference type="SUPFAM" id="SSF57184">
    <property type="entry name" value="Growth factor receptor domain"/>
    <property type="match status" value="3"/>
</dbReference>
<keyword evidence="2" id="KW-1133">Transmembrane helix</keyword>
<feature type="domain" description="Tyrosine-protein kinase ephrin type A/B receptor-like" evidence="3">
    <location>
        <begin position="349"/>
        <end position="377"/>
    </location>
</feature>
<evidence type="ECO:0000256" key="1">
    <source>
        <dbReference type="SAM" id="MobiDB-lite"/>
    </source>
</evidence>
<dbReference type="Gene3D" id="2.120.10.30">
    <property type="entry name" value="TolB, C-terminal domain"/>
    <property type="match status" value="1"/>
</dbReference>
<keyword evidence="2" id="KW-0812">Transmembrane</keyword>
<evidence type="ECO:0000313" key="5">
    <source>
        <dbReference type="Proteomes" id="UP000717585"/>
    </source>
</evidence>
<evidence type="ECO:0000313" key="4">
    <source>
        <dbReference type="EMBL" id="KAG9392258.1"/>
    </source>
</evidence>
<gene>
    <name evidence="4" type="ORF">J8273_5243</name>
</gene>
<dbReference type="PANTHER" id="PTHR46967:SF1">
    <property type="entry name" value="KERATIN-ASSOCIATED PROTEIN 16-1-LIKE"/>
    <property type="match status" value="1"/>
</dbReference>
<comment type="caution">
    <text evidence="4">The sequence shown here is derived from an EMBL/GenBank/DDBJ whole genome shotgun (WGS) entry which is preliminary data.</text>
</comment>
<sequence length="1744" mass="185323">MKAACGKKLTPATTPQHLSSSLSVTTGSLPALPATPRAVHIYALNATGYPDYSSYTVLNAPDDIENVTVPSSASGWGRVLSFDHDRLVIGAYGTRVTSPETGYSRTKGGFFIYEYIDAAWTLTGTIVPGYSTYVENNAYLYQMVAGNDTIYCYWDSGPGIRVSNSTGGELAIIKFDTDLYEWPSYYQPRLYLDADIGFLAFADWNTNMVSRPSNKAGRVHINVQDPVHPVHVQTLYPKVDWGDVDFGYVASMKDGRLVVGAYKEPTQGGMSGGRVYVYINNGERYEEAFTYAPDASDNMGYMVGVSSDQLFVSAGTAMERTFEVYDWSSCVPGEYESATTGLCAPCPAGTYSGQDGPCLPCPRGTYQPSVGQSACLAPDDGYYVMPNAPEAQLSCPAGYVTHPDGWTCYDGSFDISLDDDTASYVVDSPTYSALTPSYLYLRTSQSPYLHMFTSDGTYIGSGGESYYSKSRMAATDNFIFLVDTNDEIVVLDRRGHSGAGFTEYATIELPEQMVEPRAISFENEDVLVVGLPSLSANDIDDTGGALIVKISTNGGDDVVSQIDGTTSGDNLGYHTAIDESRIYLHNLGNKRVDIYDYDTNLLGSMNTHPSTSTGSGTSLASNGTHLFIGSSRDNQVWVYEATDYSATDPLRIVSDDQQLNPFGIIDTAHSGSIFGSKIAACGDKLIIGDYWDSAENESVGAVNIYAFNHETGNYKLYWQVTGKYYNDMLGNAGPLQCVGNLFYAGHTKHASDVSVGYVEAKLLNTTCLPGTQLANSGECVACAVEERTYSPLGSSMCLEVSPGYIYTDTVSQTPCQSGSYQPDAGQTSCLYANRGFYVPFAGSTAQSMCPRGSYSSSSGSTECTVADPGYYVVHADRTQQLVCDGGKYQDEAGQPSCKLAAAGHYTLDDDQPHDTMVACDIGTYQPDPGQISCLNASIGYVVSVTGATNQTACSASGSYVSTTGASSCNTASAGFYVDDDDHTRQLVCDRGMYQPNEGQNYCEPARLGHYVPADGKPHATDLECDLGTFSNETGLTTCYQAETGYYVNSKGQEHQQSCASYGVGTYSSGSGASSCQQSEPGHYVAGSDNTRQVNCSLGSYQPHSGTASCLEADAGFFVDTVGSETQEPCASGQYSSTKGQSTCTKADVGYYVADTNRTKQQPCDDGKFSHTEGVSSCTGAGPGYYVPADGKPHTTPMLCNDGKYQPNSGQSGCLTAEAGHYVLADEQPHSSQAACLAGTYQSETGHSSCNEAQPGFYAAGDGATEEEPCDSGHFSADSGSDSCEAATPGYYVDEMDKTAQRVCDNGQYQPESGQSSCSTATAGHYVPADNQPHTSELDCSQGHYQPSTGQSTCVAASVGHYVSGTAANAQVECESGKFQNETGQTSCYTAEAGYYVSNSDYSHQKPCDGGFYQDATGQTSCKECVDKSSTPNDGQPHAVCVRWLDETVSVNSTTRMTMKTAVMNSTVSTVTMDVGGKTAPCVLVESGDSTEVVLVADTASVPAGTYSLAVTMEDGQTTTTTVVLDSAYAVPSQGSPVLSGLNGGGAVSTSLICPARMDAGVFGVRPLTRARMTKRGIECVAESTVTVDFIKSKLKPTLSLVTLYPSIHALPPSSADTEVESFTPLCLSLDADLTSTADLEFVVDGTNVTSLHVSNGKVCTGYPLSFNSTVLEPGVDTYVLLDGVKLIEVEEDNSLTTGHIVTIVSISVLVFFVTSMLVVSVVVAVIVGKHARVRMKKRLLSPHV</sequence>
<accession>A0A8J6E0I0</accession>
<dbReference type="OrthoDB" id="439917at2759"/>
<dbReference type="SUPFAM" id="SSF63829">
    <property type="entry name" value="Calcium-dependent phosphotriesterase"/>
    <property type="match status" value="1"/>
</dbReference>
<dbReference type="InterPro" id="IPR011042">
    <property type="entry name" value="6-blade_b-propeller_TolB-like"/>
</dbReference>
<dbReference type="SMART" id="SM01411">
    <property type="entry name" value="Ephrin_rec_like"/>
    <property type="match status" value="12"/>
</dbReference>
<feature type="region of interest" description="Disordered" evidence="1">
    <location>
        <begin position="1"/>
        <end position="21"/>
    </location>
</feature>
<keyword evidence="2" id="KW-0472">Membrane</keyword>
<protein>
    <submittedName>
        <fullName evidence="4">CEGP1 protein</fullName>
    </submittedName>
</protein>
<organism evidence="4 5">
    <name type="scientific">Carpediemonas membranifera</name>
    <dbReference type="NCBI Taxonomy" id="201153"/>
    <lineage>
        <taxon>Eukaryota</taxon>
        <taxon>Metamonada</taxon>
        <taxon>Carpediemonas-like organisms</taxon>
        <taxon>Carpediemonas</taxon>
    </lineage>
</organism>
<dbReference type="InterPro" id="IPR009030">
    <property type="entry name" value="Growth_fac_rcpt_cys_sf"/>
</dbReference>
<dbReference type="PANTHER" id="PTHR46967">
    <property type="entry name" value="INSULIN-LIKE GROWTH FACTOR BINDING PROTEIN,N-TERMINAL"/>
    <property type="match status" value="1"/>
</dbReference>
<reference evidence="4" key="1">
    <citation type="submission" date="2021-05" db="EMBL/GenBank/DDBJ databases">
        <title>A free-living protist that lacks canonical eukaryotic 1 DNA replication and segregation systems.</title>
        <authorList>
            <person name="Salas-Leiva D.E."/>
            <person name="Tromer E.C."/>
            <person name="Curtis B.A."/>
            <person name="Jerlstrom-Hultqvist J."/>
            <person name="Kolisko M."/>
            <person name="Yi Z."/>
            <person name="Salas-Leiva J.S."/>
            <person name="Gallot-Lavallee L."/>
            <person name="Kops G.J.P.L."/>
            <person name="Archibald J.M."/>
            <person name="Simpson A.G.B."/>
            <person name="Roger A.J."/>
        </authorList>
    </citation>
    <scope>NUCLEOTIDE SEQUENCE</scope>
    <source>
        <strain evidence="4">BICM</strain>
    </source>
</reference>
<dbReference type="EMBL" id="JAHDYR010000038">
    <property type="protein sequence ID" value="KAG9392258.1"/>
    <property type="molecule type" value="Genomic_DNA"/>
</dbReference>
<keyword evidence="5" id="KW-1185">Reference proteome</keyword>
<dbReference type="Pfam" id="PF07699">
    <property type="entry name" value="Ephrin_rec_like"/>
    <property type="match status" value="1"/>
</dbReference>
<feature type="transmembrane region" description="Helical" evidence="2">
    <location>
        <begin position="1700"/>
        <end position="1728"/>
    </location>
</feature>
<dbReference type="Proteomes" id="UP000717585">
    <property type="component" value="Unassembled WGS sequence"/>
</dbReference>
<evidence type="ECO:0000259" key="3">
    <source>
        <dbReference type="Pfam" id="PF07699"/>
    </source>
</evidence>
<evidence type="ECO:0000256" key="2">
    <source>
        <dbReference type="SAM" id="Phobius"/>
    </source>
</evidence>
<dbReference type="InterPro" id="IPR011641">
    <property type="entry name" value="Tyr-kin_ephrin_A/B_rcpt-like"/>
</dbReference>
<proteinExistence type="predicted"/>
<name>A0A8J6E0I0_9EUKA</name>
<dbReference type="Gene3D" id="2.10.50.10">
    <property type="entry name" value="Tumor Necrosis Factor Receptor, subunit A, domain 2"/>
    <property type="match status" value="5"/>
</dbReference>